<gene>
    <name evidence="1" type="ORF">Hyperionvirus5_85</name>
</gene>
<evidence type="ECO:0000313" key="1">
    <source>
        <dbReference type="EMBL" id="AYV83279.1"/>
    </source>
</evidence>
<protein>
    <submittedName>
        <fullName evidence="1">Uncharacterized protein</fullName>
    </submittedName>
</protein>
<name>A0A3G5AD37_9VIRU</name>
<accession>A0A3G5AD37</accession>
<organism evidence="1">
    <name type="scientific">Hyperionvirus sp</name>
    <dbReference type="NCBI Taxonomy" id="2487770"/>
    <lineage>
        <taxon>Viruses</taxon>
        <taxon>Varidnaviria</taxon>
        <taxon>Bamfordvirae</taxon>
        <taxon>Nucleocytoviricota</taxon>
        <taxon>Megaviricetes</taxon>
        <taxon>Imitervirales</taxon>
        <taxon>Mimiviridae</taxon>
        <taxon>Klosneuvirinae</taxon>
    </lineage>
</organism>
<sequence>MAATNLPEVLNGIVRDFLPWQFWYLEKILSTIQNDIFRYAGSMAALLSKAKPLPEHGYMIDYDMPPKLTS</sequence>
<dbReference type="EMBL" id="MK072387">
    <property type="protein sequence ID" value="AYV83279.1"/>
    <property type="molecule type" value="Genomic_DNA"/>
</dbReference>
<reference evidence="1" key="1">
    <citation type="submission" date="2018-10" db="EMBL/GenBank/DDBJ databases">
        <title>Hidden diversity of soil giant viruses.</title>
        <authorList>
            <person name="Schulz F."/>
            <person name="Alteio L."/>
            <person name="Goudeau D."/>
            <person name="Ryan E.M."/>
            <person name="Malmstrom R.R."/>
            <person name="Blanchard J."/>
            <person name="Woyke T."/>
        </authorList>
    </citation>
    <scope>NUCLEOTIDE SEQUENCE</scope>
    <source>
        <strain evidence="1">HYV1</strain>
    </source>
</reference>
<proteinExistence type="predicted"/>